<keyword evidence="2" id="KW-1185">Reference proteome</keyword>
<evidence type="ECO:0000313" key="2">
    <source>
        <dbReference type="Proteomes" id="UP000278440"/>
    </source>
</evidence>
<dbReference type="Proteomes" id="UP000278440">
    <property type="component" value="Unassembled WGS sequence"/>
</dbReference>
<protein>
    <submittedName>
        <fullName evidence="1">Uncharacterized protein</fullName>
    </submittedName>
</protein>
<comment type="caution">
    <text evidence="1">The sequence shown here is derived from an EMBL/GenBank/DDBJ whole genome shotgun (WGS) entry which is preliminary data.</text>
</comment>
<dbReference type="AlphaFoldDB" id="A0A495Y443"/>
<accession>A0A495Y443</accession>
<organism evidence="1 2">
    <name type="scientific">Terracoccus luteus</name>
    <dbReference type="NCBI Taxonomy" id="53356"/>
    <lineage>
        <taxon>Bacteria</taxon>
        <taxon>Bacillati</taxon>
        <taxon>Actinomycetota</taxon>
        <taxon>Actinomycetes</taxon>
        <taxon>Micrococcales</taxon>
        <taxon>Intrasporangiaceae</taxon>
        <taxon>Terracoccus</taxon>
    </lineage>
</organism>
<dbReference type="EMBL" id="RBXT01000001">
    <property type="protein sequence ID" value="RKT79198.1"/>
    <property type="molecule type" value="Genomic_DNA"/>
</dbReference>
<sequence>MGFAVVGCGVADAVGRASALTRSSGVREVHHQKPPATTTTSIEMMPSLALARRVAM</sequence>
<name>A0A495Y443_9MICO</name>
<reference evidence="1 2" key="1">
    <citation type="submission" date="2018-10" db="EMBL/GenBank/DDBJ databases">
        <title>Sequencing the genomes of 1000 actinobacteria strains.</title>
        <authorList>
            <person name="Klenk H.-P."/>
        </authorList>
    </citation>
    <scope>NUCLEOTIDE SEQUENCE [LARGE SCALE GENOMIC DNA]</scope>
    <source>
        <strain evidence="1 2">DSM 44267</strain>
    </source>
</reference>
<proteinExistence type="predicted"/>
<gene>
    <name evidence="1" type="ORF">DFJ68_2661</name>
</gene>
<evidence type="ECO:0000313" key="1">
    <source>
        <dbReference type="EMBL" id="RKT79198.1"/>
    </source>
</evidence>